<organism evidence="1 2">
    <name type="scientific">Thermomonas haemolytica</name>
    <dbReference type="NCBI Taxonomy" id="141949"/>
    <lineage>
        <taxon>Bacteria</taxon>
        <taxon>Pseudomonadati</taxon>
        <taxon>Pseudomonadota</taxon>
        <taxon>Gammaproteobacteria</taxon>
        <taxon>Lysobacterales</taxon>
        <taxon>Lysobacteraceae</taxon>
        <taxon>Thermomonas</taxon>
    </lineage>
</organism>
<reference evidence="1 2" key="1">
    <citation type="submission" date="2019-03" db="EMBL/GenBank/DDBJ databases">
        <title>Genomic Encyclopedia of Type Strains, Phase IV (KMG-IV): sequencing the most valuable type-strain genomes for metagenomic binning, comparative biology and taxonomic classification.</title>
        <authorList>
            <person name="Goeker M."/>
        </authorList>
    </citation>
    <scope>NUCLEOTIDE SEQUENCE [LARGE SCALE GENOMIC DNA]</scope>
    <source>
        <strain evidence="1 2">DSM 13605</strain>
    </source>
</reference>
<protein>
    <submittedName>
        <fullName evidence="1">Uncharacterized protein</fullName>
    </submittedName>
</protein>
<sequence>MKLRPNGPYVVPVVRRENSRTSLDDIRAPMTISAQFTSHLALDNIDVGDFPEPYENELILAA</sequence>
<accession>A0A4R3NAN1</accession>
<dbReference type="Proteomes" id="UP000295414">
    <property type="component" value="Unassembled WGS sequence"/>
</dbReference>
<comment type="caution">
    <text evidence="1">The sequence shown here is derived from an EMBL/GenBank/DDBJ whole genome shotgun (WGS) entry which is preliminary data.</text>
</comment>
<keyword evidence="2" id="KW-1185">Reference proteome</keyword>
<name>A0A4R3NAN1_9GAMM</name>
<dbReference type="AlphaFoldDB" id="A0A4R3NAN1"/>
<dbReference type="EMBL" id="SMAP01000001">
    <property type="protein sequence ID" value="TCT25721.1"/>
    <property type="molecule type" value="Genomic_DNA"/>
</dbReference>
<evidence type="ECO:0000313" key="2">
    <source>
        <dbReference type="Proteomes" id="UP000295414"/>
    </source>
</evidence>
<evidence type="ECO:0000313" key="1">
    <source>
        <dbReference type="EMBL" id="TCT25721.1"/>
    </source>
</evidence>
<proteinExistence type="predicted"/>
<gene>
    <name evidence="1" type="ORF">EDC34_10145</name>
</gene>